<gene>
    <name evidence="1" type="ORF">CPELLU_LOCUS14548</name>
</gene>
<reference evidence="1" key="1">
    <citation type="submission" date="2021-06" db="EMBL/GenBank/DDBJ databases">
        <authorList>
            <person name="Kallberg Y."/>
            <person name="Tangrot J."/>
            <person name="Rosling A."/>
        </authorList>
    </citation>
    <scope>NUCLEOTIDE SEQUENCE</scope>
    <source>
        <strain evidence="1">FL966</strain>
    </source>
</reference>
<dbReference type="OrthoDB" id="10315042at2759"/>
<keyword evidence="2" id="KW-1185">Reference proteome</keyword>
<comment type="caution">
    <text evidence="1">The sequence shown here is derived from an EMBL/GenBank/DDBJ whole genome shotgun (WGS) entry which is preliminary data.</text>
</comment>
<evidence type="ECO:0000313" key="1">
    <source>
        <dbReference type="EMBL" id="CAG8748449.1"/>
    </source>
</evidence>
<dbReference type="Proteomes" id="UP000789759">
    <property type="component" value="Unassembled WGS sequence"/>
</dbReference>
<protein>
    <submittedName>
        <fullName evidence="1">13245_t:CDS:1</fullName>
    </submittedName>
</protein>
<name>A0A9N9IUH1_9GLOM</name>
<dbReference type="AlphaFoldDB" id="A0A9N9IUH1"/>
<evidence type="ECO:0000313" key="2">
    <source>
        <dbReference type="Proteomes" id="UP000789759"/>
    </source>
</evidence>
<accession>A0A9N9IUH1</accession>
<sequence>MELDIDLEKSQNLKRLCEPNQLSASNSTLYIVDFQHLLCFYIDNVLTSALQKFVSEKTCWFKEYRLLKKSQPVVANLFVIKCYSQPSNQLKNVLKDITGTHYKMLGSNKAVLEESNIQERKKNKCTKCKKYRHNIQTCDAD</sequence>
<proteinExistence type="predicted"/>
<dbReference type="EMBL" id="CAJVQA010017371">
    <property type="protein sequence ID" value="CAG8748449.1"/>
    <property type="molecule type" value="Genomic_DNA"/>
</dbReference>
<organism evidence="1 2">
    <name type="scientific">Cetraspora pellucida</name>
    <dbReference type="NCBI Taxonomy" id="1433469"/>
    <lineage>
        <taxon>Eukaryota</taxon>
        <taxon>Fungi</taxon>
        <taxon>Fungi incertae sedis</taxon>
        <taxon>Mucoromycota</taxon>
        <taxon>Glomeromycotina</taxon>
        <taxon>Glomeromycetes</taxon>
        <taxon>Diversisporales</taxon>
        <taxon>Gigasporaceae</taxon>
        <taxon>Cetraspora</taxon>
    </lineage>
</organism>